<protein>
    <submittedName>
        <fullName evidence="8">Uncharacterized protein</fullName>
    </submittedName>
</protein>
<comment type="catalytic activity">
    <reaction evidence="5">
        <text>a primary alcohol + NAD(+) = an aldehyde + NADH + H(+)</text>
        <dbReference type="Rhea" id="RHEA:10736"/>
        <dbReference type="ChEBI" id="CHEBI:15378"/>
        <dbReference type="ChEBI" id="CHEBI:15734"/>
        <dbReference type="ChEBI" id="CHEBI:17478"/>
        <dbReference type="ChEBI" id="CHEBI:57540"/>
        <dbReference type="ChEBI" id="CHEBI:57945"/>
        <dbReference type="EC" id="1.1.1.1"/>
    </reaction>
</comment>
<dbReference type="InterPro" id="IPR056798">
    <property type="entry name" value="ADH_Fe_C"/>
</dbReference>
<evidence type="ECO:0000256" key="5">
    <source>
        <dbReference type="ARBA" id="ARBA00049243"/>
    </source>
</evidence>
<dbReference type="InterPro" id="IPR001670">
    <property type="entry name" value="ADH_Fe/GldA"/>
</dbReference>
<dbReference type="Gene3D" id="1.20.1090.10">
    <property type="entry name" value="Dehydroquinate synthase-like - alpha domain"/>
    <property type="match status" value="1"/>
</dbReference>
<dbReference type="PANTHER" id="PTHR11496:SF102">
    <property type="entry name" value="ALCOHOL DEHYDROGENASE 4"/>
    <property type="match status" value="1"/>
</dbReference>
<evidence type="ECO:0000313" key="8">
    <source>
        <dbReference type="EMBL" id="PRY87862.1"/>
    </source>
</evidence>
<organism evidence="8 9">
    <name type="scientific">Donghicola tyrosinivorans</name>
    <dbReference type="NCBI Taxonomy" id="1652492"/>
    <lineage>
        <taxon>Bacteria</taxon>
        <taxon>Pseudomonadati</taxon>
        <taxon>Pseudomonadota</taxon>
        <taxon>Alphaproteobacteria</taxon>
        <taxon>Rhodobacterales</taxon>
        <taxon>Roseobacteraceae</taxon>
        <taxon>Donghicola</taxon>
    </lineage>
</organism>
<keyword evidence="3" id="KW-0560">Oxidoreductase</keyword>
<evidence type="ECO:0000256" key="2">
    <source>
        <dbReference type="ARBA" id="ARBA00007358"/>
    </source>
</evidence>
<dbReference type="PANTHER" id="PTHR11496">
    <property type="entry name" value="ALCOHOL DEHYDROGENASE"/>
    <property type="match status" value="1"/>
</dbReference>
<sequence length="382" mass="39570">MQFSLTAPAKLEFGRGKAALVAPAAVKMGQRVLLVRGRSAVWADTLHADLTVAGCTVTVVYGQGEPDLPLVLDLLGQVRGQGADVVIGVGGGSVLDLAKALAALVPAPADPMRYLEVVGEGKPLEAAPLPFIAVPTTAGTGAEVTKNAVIGIPEHSRKVSLRDDRMMARLAVVDPALTDGCPRGVTLASGLDAVVQVIEPYLSCKATVLTDALCRDAIPRGLSALNRLMQGEDAQSRDDMALCSLYGGLALANAGLGAVHGVAGILGGVTGWPHGLICGRFLVPVLRDHATAPDLPLDTENRLQEVRQWIADAMGGSPDLAFETLENWIEDAGLPRFSTMGGSQTDEIFIANGAAVSSSMKGNPVVVPADRLAKLVKTVLCA</sequence>
<feature type="domain" description="Alcohol dehydrogenase iron-type/glycerol dehydrogenase GldA" evidence="6">
    <location>
        <begin position="8"/>
        <end position="175"/>
    </location>
</feature>
<gene>
    <name evidence="8" type="ORF">CLV74_109186</name>
</gene>
<keyword evidence="9" id="KW-1185">Reference proteome</keyword>
<dbReference type="Proteomes" id="UP000238392">
    <property type="component" value="Unassembled WGS sequence"/>
</dbReference>
<dbReference type="InterPro" id="IPR039697">
    <property type="entry name" value="Alcohol_dehydrogenase_Fe"/>
</dbReference>
<evidence type="ECO:0000313" key="9">
    <source>
        <dbReference type="Proteomes" id="UP000238392"/>
    </source>
</evidence>
<dbReference type="Pfam" id="PF25137">
    <property type="entry name" value="ADH_Fe_C"/>
    <property type="match status" value="1"/>
</dbReference>
<dbReference type="PROSITE" id="PS00913">
    <property type="entry name" value="ADH_IRON_1"/>
    <property type="match status" value="1"/>
</dbReference>
<dbReference type="Gene3D" id="3.40.50.1970">
    <property type="match status" value="1"/>
</dbReference>
<dbReference type="FunFam" id="3.40.50.1970:FF:000003">
    <property type="entry name" value="Alcohol dehydrogenase, iron-containing"/>
    <property type="match status" value="1"/>
</dbReference>
<evidence type="ECO:0000256" key="3">
    <source>
        <dbReference type="ARBA" id="ARBA00023002"/>
    </source>
</evidence>
<dbReference type="GO" id="GO:0004022">
    <property type="term" value="F:alcohol dehydrogenase (NAD+) activity"/>
    <property type="evidence" value="ECO:0007669"/>
    <property type="project" value="UniProtKB-EC"/>
</dbReference>
<proteinExistence type="inferred from homology"/>
<dbReference type="Pfam" id="PF00465">
    <property type="entry name" value="Fe-ADH"/>
    <property type="match status" value="1"/>
</dbReference>
<comment type="cofactor">
    <cofactor evidence="1">
        <name>Fe cation</name>
        <dbReference type="ChEBI" id="CHEBI:24875"/>
    </cofactor>
</comment>
<reference evidence="8 9" key="1">
    <citation type="submission" date="2018-03" db="EMBL/GenBank/DDBJ databases">
        <title>Genomic Encyclopedia of Archaeal and Bacterial Type Strains, Phase II (KMG-II): from individual species to whole genera.</title>
        <authorList>
            <person name="Goeker M."/>
        </authorList>
    </citation>
    <scope>NUCLEOTIDE SEQUENCE [LARGE SCALE GENOMIC DNA]</scope>
    <source>
        <strain evidence="8 9">DSM 100212</strain>
    </source>
</reference>
<accession>A0A2T0WMH8</accession>
<comment type="similarity">
    <text evidence="2">Belongs to the iron-containing alcohol dehydrogenase family.</text>
</comment>
<evidence type="ECO:0000256" key="4">
    <source>
        <dbReference type="ARBA" id="ARBA00023027"/>
    </source>
</evidence>
<evidence type="ECO:0000256" key="1">
    <source>
        <dbReference type="ARBA" id="ARBA00001962"/>
    </source>
</evidence>
<dbReference type="EMBL" id="PVTQ01000009">
    <property type="protein sequence ID" value="PRY87862.1"/>
    <property type="molecule type" value="Genomic_DNA"/>
</dbReference>
<dbReference type="InterPro" id="IPR018211">
    <property type="entry name" value="ADH_Fe_CS"/>
</dbReference>
<dbReference type="OrthoDB" id="9815791at2"/>
<dbReference type="SUPFAM" id="SSF56796">
    <property type="entry name" value="Dehydroquinate synthase-like"/>
    <property type="match status" value="1"/>
</dbReference>
<evidence type="ECO:0000259" key="6">
    <source>
        <dbReference type="Pfam" id="PF00465"/>
    </source>
</evidence>
<keyword evidence="4" id="KW-0520">NAD</keyword>
<evidence type="ECO:0000259" key="7">
    <source>
        <dbReference type="Pfam" id="PF25137"/>
    </source>
</evidence>
<dbReference type="GO" id="GO:0046872">
    <property type="term" value="F:metal ion binding"/>
    <property type="evidence" value="ECO:0007669"/>
    <property type="project" value="InterPro"/>
</dbReference>
<name>A0A2T0WMH8_9RHOB</name>
<feature type="domain" description="Fe-containing alcohol dehydrogenase-like C-terminal" evidence="7">
    <location>
        <begin position="186"/>
        <end position="316"/>
    </location>
</feature>
<dbReference type="AlphaFoldDB" id="A0A2T0WMH8"/>
<comment type="caution">
    <text evidence="8">The sequence shown here is derived from an EMBL/GenBank/DDBJ whole genome shotgun (WGS) entry which is preliminary data.</text>
</comment>